<proteinExistence type="predicted"/>
<name>A0ABN9X9H0_9DINO</name>
<accession>A0ABN9X9H0</accession>
<evidence type="ECO:0000313" key="3">
    <source>
        <dbReference type="Proteomes" id="UP001189429"/>
    </source>
</evidence>
<keyword evidence="3" id="KW-1185">Reference proteome</keyword>
<feature type="domain" description="Phosphatidic acid phosphatase type 2/haloperoxidase" evidence="1">
    <location>
        <begin position="5"/>
        <end position="98"/>
    </location>
</feature>
<organism evidence="2 3">
    <name type="scientific">Prorocentrum cordatum</name>
    <dbReference type="NCBI Taxonomy" id="2364126"/>
    <lineage>
        <taxon>Eukaryota</taxon>
        <taxon>Sar</taxon>
        <taxon>Alveolata</taxon>
        <taxon>Dinophyceae</taxon>
        <taxon>Prorocentrales</taxon>
        <taxon>Prorocentraceae</taxon>
        <taxon>Prorocentrum</taxon>
    </lineage>
</organism>
<evidence type="ECO:0000259" key="1">
    <source>
        <dbReference type="Pfam" id="PF01569"/>
    </source>
</evidence>
<dbReference type="InterPro" id="IPR000326">
    <property type="entry name" value="PAP2/HPO"/>
</dbReference>
<reference evidence="2" key="1">
    <citation type="submission" date="2023-10" db="EMBL/GenBank/DDBJ databases">
        <authorList>
            <person name="Chen Y."/>
            <person name="Shah S."/>
            <person name="Dougan E. K."/>
            <person name="Thang M."/>
            <person name="Chan C."/>
        </authorList>
    </citation>
    <scope>NUCLEOTIDE SEQUENCE [LARGE SCALE GENOMIC DNA]</scope>
</reference>
<dbReference type="Proteomes" id="UP001189429">
    <property type="component" value="Unassembled WGS sequence"/>
</dbReference>
<gene>
    <name evidence="2" type="ORF">PCOR1329_LOCUS74585</name>
</gene>
<sequence>VSTVVIITVLLVGSCINELVLKPCINEPRPPMTANRDADDRPMPGMPSGHVFNSQTLCVWYLLLVVFEADLPPAETVCLAALLVAAMPLVPWARWYNGEPRGWATAAPGGSLLPPREAGLAAFVLAIRVLLPVTLHTGRLADSARRRAVWAP</sequence>
<dbReference type="Pfam" id="PF01569">
    <property type="entry name" value="PAP2"/>
    <property type="match status" value="1"/>
</dbReference>
<comment type="caution">
    <text evidence="2">The sequence shown here is derived from an EMBL/GenBank/DDBJ whole genome shotgun (WGS) entry which is preliminary data.</text>
</comment>
<dbReference type="EMBL" id="CAUYUJ010020123">
    <property type="protein sequence ID" value="CAK0895990.1"/>
    <property type="molecule type" value="Genomic_DNA"/>
</dbReference>
<protein>
    <recommendedName>
        <fullName evidence="1">Phosphatidic acid phosphatase type 2/haloperoxidase domain-containing protein</fullName>
    </recommendedName>
</protein>
<evidence type="ECO:0000313" key="2">
    <source>
        <dbReference type="EMBL" id="CAK0895990.1"/>
    </source>
</evidence>
<feature type="non-terminal residue" evidence="2">
    <location>
        <position position="1"/>
    </location>
</feature>